<dbReference type="AlphaFoldDB" id="X1PFV7"/>
<proteinExistence type="predicted"/>
<gene>
    <name evidence="1" type="ORF">S06H3_54946</name>
</gene>
<protein>
    <submittedName>
        <fullName evidence="1">Uncharacterized protein</fullName>
    </submittedName>
</protein>
<sequence length="82" mass="9427">ARGNIGKSSRLETLCIAAKRCSRRSIPDSRRIHHPSMSCTPTERKALAVHRSVERLPALRTVEPVSEAYFERLWKWIQEEAV</sequence>
<dbReference type="EMBL" id="BARV01035187">
    <property type="protein sequence ID" value="GAI54733.1"/>
    <property type="molecule type" value="Genomic_DNA"/>
</dbReference>
<accession>X1PFV7</accession>
<name>X1PFV7_9ZZZZ</name>
<evidence type="ECO:0000313" key="1">
    <source>
        <dbReference type="EMBL" id="GAI54733.1"/>
    </source>
</evidence>
<organism evidence="1">
    <name type="scientific">marine sediment metagenome</name>
    <dbReference type="NCBI Taxonomy" id="412755"/>
    <lineage>
        <taxon>unclassified sequences</taxon>
        <taxon>metagenomes</taxon>
        <taxon>ecological metagenomes</taxon>
    </lineage>
</organism>
<comment type="caution">
    <text evidence="1">The sequence shown here is derived from an EMBL/GenBank/DDBJ whole genome shotgun (WGS) entry which is preliminary data.</text>
</comment>
<reference evidence="1" key="1">
    <citation type="journal article" date="2014" name="Front. Microbiol.">
        <title>High frequency of phylogenetically diverse reductive dehalogenase-homologous genes in deep subseafloor sedimentary metagenomes.</title>
        <authorList>
            <person name="Kawai M."/>
            <person name="Futagami T."/>
            <person name="Toyoda A."/>
            <person name="Takaki Y."/>
            <person name="Nishi S."/>
            <person name="Hori S."/>
            <person name="Arai W."/>
            <person name="Tsubouchi T."/>
            <person name="Morono Y."/>
            <person name="Uchiyama I."/>
            <person name="Ito T."/>
            <person name="Fujiyama A."/>
            <person name="Inagaki F."/>
            <person name="Takami H."/>
        </authorList>
    </citation>
    <scope>NUCLEOTIDE SEQUENCE</scope>
    <source>
        <strain evidence="1">Expedition CK06-06</strain>
    </source>
</reference>
<feature type="non-terminal residue" evidence="1">
    <location>
        <position position="1"/>
    </location>
</feature>